<feature type="transmembrane region" description="Helical" evidence="1">
    <location>
        <begin position="171"/>
        <end position="191"/>
    </location>
</feature>
<dbReference type="KEGG" id="ebh:BSEPE_0887"/>
<feature type="transmembrane region" description="Helical" evidence="1">
    <location>
        <begin position="115"/>
        <end position="135"/>
    </location>
</feature>
<feature type="transmembrane region" description="Helical" evidence="1">
    <location>
        <begin position="331"/>
        <end position="351"/>
    </location>
</feature>
<protein>
    <submittedName>
        <fullName evidence="2">NnrS family protein</fullName>
    </submittedName>
</protein>
<reference evidence="2 3" key="2">
    <citation type="journal article" date="2016" name="ISME J.">
        <title>Heterogeneous composition of key metabolic gene clusters in a vent mussel symbiont population.</title>
        <authorList>
            <person name="Ikuta T."/>
            <person name="Takaki Y."/>
            <person name="Nagai Y."/>
            <person name="Shimamura S."/>
            <person name="Tsuda M."/>
            <person name="Kawagucci S."/>
            <person name="Aoki Y."/>
            <person name="Inoue K."/>
            <person name="Teruya M."/>
            <person name="Satou K."/>
            <person name="Teruya K."/>
            <person name="Shimoji M."/>
            <person name="Tamotsu H."/>
            <person name="Hirano T."/>
            <person name="Maruyama T."/>
            <person name="Yoshida T."/>
        </authorList>
    </citation>
    <scope>NUCLEOTIDE SEQUENCE [LARGE SCALE GENOMIC DNA]</scope>
    <source>
        <strain evidence="2 3">Myojin Knoll</strain>
    </source>
</reference>
<dbReference type="AlphaFoldDB" id="A0A0P0URZ5"/>
<keyword evidence="3" id="KW-1185">Reference proteome</keyword>
<dbReference type="Proteomes" id="UP000067399">
    <property type="component" value="Chromosome"/>
</dbReference>
<name>A0A0P0URZ5_9GAMM</name>
<reference evidence="2 3" key="1">
    <citation type="journal article" date="2000" name="Mar. Ecol. Prog. Ser.">
        <title>Phylogenetic characterization of endosymbionts in three hydrothermal vent mussels: influence on host distributions.</title>
        <authorList>
            <person name="Fujiwara Y."/>
            <person name="Takai K."/>
            <person name="Uematsu K."/>
            <person name="Tsuchida S."/>
            <person name="Hunt J.C."/>
            <person name="Hashimoto J."/>
        </authorList>
    </citation>
    <scope>NUCLEOTIDE SEQUENCE [LARGE SCALE GENOMIC DNA]</scope>
    <source>
        <strain evidence="2 3">Myojin Knoll</strain>
    </source>
</reference>
<feature type="transmembrane region" description="Helical" evidence="1">
    <location>
        <begin position="62"/>
        <end position="80"/>
    </location>
</feature>
<feature type="transmembrane region" description="Helical" evidence="1">
    <location>
        <begin position="298"/>
        <end position="319"/>
    </location>
</feature>
<dbReference type="RefSeq" id="WP_066044548.1">
    <property type="nucleotide sequence ID" value="NZ_AP013042.1"/>
</dbReference>
<feature type="transmembrane region" description="Helical" evidence="1">
    <location>
        <begin position="357"/>
        <end position="380"/>
    </location>
</feature>
<keyword evidence="1" id="KW-0472">Membrane</keyword>
<dbReference type="Pfam" id="PF05940">
    <property type="entry name" value="NnrS"/>
    <property type="match status" value="1"/>
</dbReference>
<keyword evidence="1" id="KW-0812">Transmembrane</keyword>
<feature type="transmembrane region" description="Helical" evidence="1">
    <location>
        <begin position="235"/>
        <end position="255"/>
    </location>
</feature>
<dbReference type="OrthoDB" id="9770040at2"/>
<feature type="transmembrane region" description="Helical" evidence="1">
    <location>
        <begin position="267"/>
        <end position="292"/>
    </location>
</feature>
<dbReference type="STRING" id="1303921.BSEPE_0887"/>
<gene>
    <name evidence="2" type="ORF">BSEPE_0887</name>
</gene>
<accession>A0A0P0URZ5</accession>
<feature type="transmembrane region" description="Helical" evidence="1">
    <location>
        <begin position="212"/>
        <end position="229"/>
    </location>
</feature>
<sequence>MINLNQNNSHSTTPVLRSGFRVFFMAAGLIATISMVLWGVFFHTSLLTSHINTATWHAHEMIFAYTMAVIVGFLLTAVKNWTGVQTLHGKSLLALFILWALARFLPFIADEYLLIQAFIDVGFLLFSLIAIAYPIIKTRQWKHSGIIAKLLLMLVAHSLFYFGLLSEVEQGVTWGLYLGFYLILSLIFMMIRRLIPFFIERGLGLNYELKNAKFLDVSSLVLMVIYIPIEVFFNTFISVIIAVFLVVIHGVRLVYWYNAKIWTKPLIWGLYLAYGLLILGFGFKVASYFVILPPHLDVHSFAFGIALITISMMSRVSLGHTGRDVFNPPKALNFIFILLILSFIVRVFLPILSMDYYTLWIFIAQVLWVGVFATFSFVYIPMFFKVRIDGQSG</sequence>
<feature type="transmembrane region" description="Helical" evidence="1">
    <location>
        <begin position="20"/>
        <end position="42"/>
    </location>
</feature>
<feature type="transmembrane region" description="Helical" evidence="1">
    <location>
        <begin position="92"/>
        <end position="109"/>
    </location>
</feature>
<dbReference type="EMBL" id="AP013042">
    <property type="protein sequence ID" value="BAS67878.1"/>
    <property type="molecule type" value="Genomic_DNA"/>
</dbReference>
<organism evidence="2 3">
    <name type="scientific">endosymbiont of Bathymodiolus septemdierum str. Myojin knoll</name>
    <dbReference type="NCBI Taxonomy" id="1303921"/>
    <lineage>
        <taxon>Bacteria</taxon>
        <taxon>Pseudomonadati</taxon>
        <taxon>Pseudomonadota</taxon>
        <taxon>Gammaproteobacteria</taxon>
        <taxon>sulfur-oxidizing symbionts</taxon>
    </lineage>
</organism>
<feature type="transmembrane region" description="Helical" evidence="1">
    <location>
        <begin position="147"/>
        <end position="165"/>
    </location>
</feature>
<dbReference type="InterPro" id="IPR010266">
    <property type="entry name" value="NnrS"/>
</dbReference>
<evidence type="ECO:0000313" key="3">
    <source>
        <dbReference type="Proteomes" id="UP000067399"/>
    </source>
</evidence>
<evidence type="ECO:0000313" key="2">
    <source>
        <dbReference type="EMBL" id="BAS67878.1"/>
    </source>
</evidence>
<evidence type="ECO:0000256" key="1">
    <source>
        <dbReference type="SAM" id="Phobius"/>
    </source>
</evidence>
<keyword evidence="1" id="KW-1133">Transmembrane helix</keyword>
<proteinExistence type="predicted"/>